<dbReference type="Proteomes" id="UP000286931">
    <property type="component" value="Unassembled WGS sequence"/>
</dbReference>
<comment type="caution">
    <text evidence="1">The sequence shown here is derived from an EMBL/GenBank/DDBJ whole genome shotgun (WGS) entry which is preliminary data.</text>
</comment>
<evidence type="ECO:0000313" key="1">
    <source>
        <dbReference type="EMBL" id="GCE00835.1"/>
    </source>
</evidence>
<dbReference type="EMBL" id="BIFH01000042">
    <property type="protein sequence ID" value="GCE00835.1"/>
    <property type="molecule type" value="Genomic_DNA"/>
</dbReference>
<organism evidence="1 2">
    <name type="scientific">Embleya hyalina</name>
    <dbReference type="NCBI Taxonomy" id="516124"/>
    <lineage>
        <taxon>Bacteria</taxon>
        <taxon>Bacillati</taxon>
        <taxon>Actinomycetota</taxon>
        <taxon>Actinomycetes</taxon>
        <taxon>Kitasatosporales</taxon>
        <taxon>Streptomycetaceae</taxon>
        <taxon>Embleya</taxon>
    </lineage>
</organism>
<sequence length="117" mass="12554">MRGVSARRRTNAPRQSRTTRWAPIVSVFLALGAVAGCSQEYYDERGKADAPVLGDRGEDSPAEVFNFPDGFGNLATKCVGPGKRGYTTTKGSVSIDEDVVIIPANAVLVDDPTCRKH</sequence>
<reference evidence="1 2" key="1">
    <citation type="submission" date="2018-12" db="EMBL/GenBank/DDBJ databases">
        <title>Draft genome sequence of Embleya hyalina NBRC 13850T.</title>
        <authorList>
            <person name="Komaki H."/>
            <person name="Hosoyama A."/>
            <person name="Kimura A."/>
            <person name="Ichikawa N."/>
            <person name="Tamura T."/>
        </authorList>
    </citation>
    <scope>NUCLEOTIDE SEQUENCE [LARGE SCALE GENOMIC DNA]</scope>
    <source>
        <strain evidence="1 2">NBRC 13850</strain>
    </source>
</reference>
<accession>A0A401Z1R7</accession>
<evidence type="ECO:0000313" key="2">
    <source>
        <dbReference type="Proteomes" id="UP000286931"/>
    </source>
</evidence>
<name>A0A401Z1R7_9ACTN</name>
<proteinExistence type="predicted"/>
<dbReference type="AlphaFoldDB" id="A0A401Z1R7"/>
<gene>
    <name evidence="1" type="ORF">EHYA_08561</name>
</gene>
<protein>
    <submittedName>
        <fullName evidence="1">Uncharacterized protein</fullName>
    </submittedName>
</protein>
<keyword evidence="2" id="KW-1185">Reference proteome</keyword>